<dbReference type="EMBL" id="CP140255">
    <property type="protein sequence ID" value="WQH13196.1"/>
    <property type="molecule type" value="Genomic_DNA"/>
</dbReference>
<name>A0ABZ0YPF7_9GAMM</name>
<proteinExistence type="predicted"/>
<dbReference type="Proteomes" id="UP001324794">
    <property type="component" value="Chromosome"/>
</dbReference>
<accession>A0ABZ0YPF7</accession>
<evidence type="ECO:0000313" key="2">
    <source>
        <dbReference type="Proteomes" id="UP001324794"/>
    </source>
</evidence>
<dbReference type="Gene3D" id="3.80.10.10">
    <property type="entry name" value="Ribonuclease Inhibitor"/>
    <property type="match status" value="1"/>
</dbReference>
<reference evidence="1 2" key="1">
    <citation type="submission" date="2023-11" db="EMBL/GenBank/DDBJ databases">
        <title>MicrobeMod: A computational toolkit for identifying prokaryotic methylation and restriction-modification with nanopore sequencing.</title>
        <authorList>
            <person name="Crits-Christoph A."/>
            <person name="Kang S.C."/>
            <person name="Lee H."/>
            <person name="Ostrov N."/>
        </authorList>
    </citation>
    <scope>NUCLEOTIDE SEQUENCE [LARGE SCALE GENOMIC DNA]</scope>
    <source>
        <strain evidence="1 2">ATCC BAA-805</strain>
    </source>
</reference>
<protein>
    <submittedName>
        <fullName evidence="1">Uncharacterized protein</fullName>
    </submittedName>
</protein>
<gene>
    <name evidence="1" type="ORF">SR894_01290</name>
</gene>
<dbReference type="InterPro" id="IPR032675">
    <property type="entry name" value="LRR_dom_sf"/>
</dbReference>
<sequence>MQEADIPTCHDKHVSLVEVDVDSNGGGELIGHGGMSISIVSPQLQYLDVVDCTSLVCLDLSLCQSDCHITLQNCPSLQRIHVPHHGSGAVIHFDSGHHMPSLQVEGWVELFDACWSSGQFSANSAGAPWQGVWVSHHLKDISQAFLSRKAECWIILSPATPHLVIDAPQVRFCYLSGGNQLETLSIVSLSSQLPQIEAQALPELRSVDIHSPTTSLYLRDCHSLTLLSGSVTDLHLSHVAQRADTLRIAMTSERLMLCHSKVEALDINEPTELSVLHCPSLKKVTLAPMTTVQCEGAVPESLLGVATVVVDESMVKSLVSAYPQYPDVIMVKLAKLIPSMSPSAPCVKALQLLQQLSELGAPLEQLWKIRLDLSAMHLAFRTKRRRDSTSKTAVALSHWKWQLPDDLCREGWQSDYQLWANCAPVVPEAFYYRHAMVRACANKPDGLAMQAVVYAMARHSDLTHNDELDLWCEVMDVMSAKEPLRAVNWASQARMLSARYGRYQRLDRAYLAACEQLLHLKDLVDVLVRIGCHHPEIRACLLNIAQRPWYWREERCDDAREADHYRAKAIALAISRAV</sequence>
<keyword evidence="2" id="KW-1185">Reference proteome</keyword>
<organism evidence="1 2">
    <name type="scientific">Vreelandella neptunia</name>
    <dbReference type="NCBI Taxonomy" id="115551"/>
    <lineage>
        <taxon>Bacteria</taxon>
        <taxon>Pseudomonadati</taxon>
        <taxon>Pseudomonadota</taxon>
        <taxon>Gammaproteobacteria</taxon>
        <taxon>Oceanospirillales</taxon>
        <taxon>Halomonadaceae</taxon>
        <taxon>Vreelandella</taxon>
    </lineage>
</organism>
<evidence type="ECO:0000313" key="1">
    <source>
        <dbReference type="EMBL" id="WQH13196.1"/>
    </source>
</evidence>
<dbReference type="RefSeq" id="WP_223288899.1">
    <property type="nucleotide sequence ID" value="NZ_CP140255.1"/>
</dbReference>